<dbReference type="Pfam" id="PF09286">
    <property type="entry name" value="Pro-kuma_activ"/>
    <property type="match status" value="1"/>
</dbReference>
<evidence type="ECO:0000256" key="3">
    <source>
        <dbReference type="ARBA" id="ARBA00004239"/>
    </source>
</evidence>
<keyword evidence="14" id="KW-0325">Glycoprotein</keyword>
<evidence type="ECO:0000256" key="16">
    <source>
        <dbReference type="SAM" id="SignalP"/>
    </source>
</evidence>
<evidence type="ECO:0000313" key="19">
    <source>
        <dbReference type="Proteomes" id="UP000070700"/>
    </source>
</evidence>
<feature type="binding site" evidence="15">
    <location>
        <position position="643"/>
    </location>
    <ligand>
        <name>Ca(2+)</name>
        <dbReference type="ChEBI" id="CHEBI:29108"/>
    </ligand>
</feature>
<dbReference type="GO" id="GO:0006508">
    <property type="term" value="P:proteolysis"/>
    <property type="evidence" value="ECO:0007669"/>
    <property type="project" value="UniProtKB-KW"/>
</dbReference>
<dbReference type="PANTHER" id="PTHR14218:SF19">
    <property type="entry name" value="SERINE PROTEASE AORO, PUTATIVE (AFU_ORTHOLOGUE AFUA_6G10250)-RELATED"/>
    <property type="match status" value="1"/>
</dbReference>
<feature type="active site" description="Charge relay system" evidence="15">
    <location>
        <position position="331"/>
    </location>
</feature>
<keyword evidence="12" id="KW-0843">Virulence</keyword>
<feature type="signal peptide" evidence="16">
    <location>
        <begin position="1"/>
        <end position="17"/>
    </location>
</feature>
<accession>A0A194X5D9</accession>
<evidence type="ECO:0000256" key="15">
    <source>
        <dbReference type="PROSITE-ProRule" id="PRU01032"/>
    </source>
</evidence>
<reference evidence="18 19" key="1">
    <citation type="submission" date="2015-10" db="EMBL/GenBank/DDBJ databases">
        <title>Full genome of DAOMC 229536 Phialocephala scopiformis, a fungal endophyte of spruce producing the potent anti-insectan compound rugulosin.</title>
        <authorList>
            <consortium name="DOE Joint Genome Institute"/>
            <person name="Walker A.K."/>
            <person name="Frasz S.L."/>
            <person name="Seifert K.A."/>
            <person name="Miller J.D."/>
            <person name="Mondo S.J."/>
            <person name="Labutti K."/>
            <person name="Lipzen A."/>
            <person name="Dockter R."/>
            <person name="Kennedy M."/>
            <person name="Grigoriev I.V."/>
            <person name="Spatafora J.W."/>
        </authorList>
    </citation>
    <scope>NUCLEOTIDE SEQUENCE [LARGE SCALE GENOMIC DNA]</scope>
    <source>
        <strain evidence="18 19">CBS 120377</strain>
    </source>
</reference>
<dbReference type="AlphaFoldDB" id="A0A194X5D9"/>
<dbReference type="CDD" id="cd11377">
    <property type="entry name" value="Pro-peptidase_S53"/>
    <property type="match status" value="1"/>
</dbReference>
<feature type="binding site" evidence="15">
    <location>
        <position position="622"/>
    </location>
    <ligand>
        <name>Ca(2+)</name>
        <dbReference type="ChEBI" id="CHEBI:29108"/>
    </ligand>
</feature>
<evidence type="ECO:0000259" key="17">
    <source>
        <dbReference type="PROSITE" id="PS51695"/>
    </source>
</evidence>
<organism evidence="18 19">
    <name type="scientific">Mollisia scopiformis</name>
    <name type="common">Conifer needle endophyte fungus</name>
    <name type="synonym">Phialocephala scopiformis</name>
    <dbReference type="NCBI Taxonomy" id="149040"/>
    <lineage>
        <taxon>Eukaryota</taxon>
        <taxon>Fungi</taxon>
        <taxon>Dikarya</taxon>
        <taxon>Ascomycota</taxon>
        <taxon>Pezizomycotina</taxon>
        <taxon>Leotiomycetes</taxon>
        <taxon>Helotiales</taxon>
        <taxon>Mollisiaceae</taxon>
        <taxon>Mollisia</taxon>
    </lineage>
</organism>
<evidence type="ECO:0000256" key="13">
    <source>
        <dbReference type="ARBA" id="ARBA00023145"/>
    </source>
</evidence>
<feature type="binding site" evidence="15">
    <location>
        <position position="623"/>
    </location>
    <ligand>
        <name>Ca(2+)</name>
        <dbReference type="ChEBI" id="CHEBI:29108"/>
    </ligand>
</feature>
<dbReference type="InterPro" id="IPR036852">
    <property type="entry name" value="Peptidase_S8/S53_dom_sf"/>
</dbReference>
<keyword evidence="5" id="KW-0964">Secreted</keyword>
<dbReference type="Gene3D" id="3.40.50.200">
    <property type="entry name" value="Peptidase S8/S53 domain"/>
    <property type="match status" value="1"/>
</dbReference>
<evidence type="ECO:0000256" key="1">
    <source>
        <dbReference type="ARBA" id="ARBA00001910"/>
    </source>
</evidence>
<evidence type="ECO:0000256" key="4">
    <source>
        <dbReference type="ARBA" id="ARBA00012462"/>
    </source>
</evidence>
<evidence type="ECO:0000256" key="14">
    <source>
        <dbReference type="ARBA" id="ARBA00023180"/>
    </source>
</evidence>
<evidence type="ECO:0000256" key="5">
    <source>
        <dbReference type="ARBA" id="ARBA00022525"/>
    </source>
</evidence>
<dbReference type="InParanoid" id="A0A194X5D9"/>
<dbReference type="GO" id="GO:0046872">
    <property type="term" value="F:metal ion binding"/>
    <property type="evidence" value="ECO:0007669"/>
    <property type="project" value="UniProtKB-UniRule"/>
</dbReference>
<protein>
    <recommendedName>
        <fullName evidence="4">tripeptidyl-peptidase II</fullName>
        <ecNumber evidence="4">3.4.14.10</ecNumber>
    </recommendedName>
</protein>
<evidence type="ECO:0000256" key="12">
    <source>
        <dbReference type="ARBA" id="ARBA00023026"/>
    </source>
</evidence>
<dbReference type="CDD" id="cd04056">
    <property type="entry name" value="Peptidases_S53"/>
    <property type="match status" value="1"/>
</dbReference>
<dbReference type="Pfam" id="PF00082">
    <property type="entry name" value="Peptidase_S8"/>
    <property type="match status" value="1"/>
</dbReference>
<comment type="function">
    <text evidence="2">Secreted tripeptidyl-peptidase which degrades proteins at acidic pHs and is involved in virulence.</text>
</comment>
<dbReference type="GeneID" id="28819199"/>
<dbReference type="GO" id="GO:0004252">
    <property type="term" value="F:serine-type endopeptidase activity"/>
    <property type="evidence" value="ECO:0007669"/>
    <property type="project" value="UniProtKB-UniRule"/>
</dbReference>
<feature type="chain" id="PRO_5008267861" description="tripeptidyl-peptidase II" evidence="16">
    <location>
        <begin position="18"/>
        <end position="664"/>
    </location>
</feature>
<dbReference type="SUPFAM" id="SSF54897">
    <property type="entry name" value="Protease propeptides/inhibitors"/>
    <property type="match status" value="1"/>
</dbReference>
<dbReference type="Proteomes" id="UP000070700">
    <property type="component" value="Unassembled WGS sequence"/>
</dbReference>
<keyword evidence="10 15" id="KW-0720">Serine protease</keyword>
<dbReference type="EMBL" id="KQ947418">
    <property type="protein sequence ID" value="KUJ15289.1"/>
    <property type="molecule type" value="Genomic_DNA"/>
</dbReference>
<dbReference type="InterPro" id="IPR000209">
    <property type="entry name" value="Peptidase_S8/S53_dom"/>
</dbReference>
<dbReference type="PROSITE" id="PS51695">
    <property type="entry name" value="SEDOLISIN"/>
    <property type="match status" value="1"/>
</dbReference>
<dbReference type="KEGG" id="psco:LY89DRAFT_588285"/>
<keyword evidence="11 15" id="KW-0106">Calcium</keyword>
<sequence length="664" mass="72201">MHFSLLAVCSLLTAAVAAPAPSSKRHVVHERRSRLPTQWRKNAKLHGDSLMPLRIALAQSNLDRADEFLMEVSHPDSPNYGKHWSAKKIAETFAPSEETVTSVLNWLADYGITSDRVKQSQSLNWIHVNITVSEAEGLLNTKYYEYKHSSTHDTHLACDEYSVSEDVRDHIDFITPTVHFDAKIKNPRKKRSMNDNQIAVAKRQTAAAGHNVQPGIGHSIGSPGDASLPKDGGRVPFGTILSELENCDVSIVPDCLRALYEFPPYFPANPKNSFGIVEYTPQAYLPSDLDMFFANFSPSQVGDRPIFDSIDGGLLQTEVESFDYNGESDLDLEYGMTLVYPQKVTLYQTGDLLEGASFNNFLDAIDGSYCTYDGGDDPNQDGIYPDPYGSGYGVYKGPENCGGFAATKVISTSYAYNEADLTPFYENRQCNEYLKLGLQGVTFVYSSGDYGVAGNGGQCIDPVTGNYTNGTYGMFNPSFPGTCPYITSVGATQVKPGASVTQPEEAAESVIYSGGGFSNVFSVPSYQKSAIAIYFAEHKPPYGPDRYNTSEHSRGLPDVSANGVNYVIAIDGSFSYVYGTSASTPTFGSILTLVNAARLDIGKSSVGFINPTIYQYPGIFNDITEGGNQGCGTPGFEAVTGWDPVTGLGTPNFPRMLKVFLELP</sequence>
<keyword evidence="9 15" id="KW-0378">Hydrolase</keyword>
<name>A0A194X5D9_MOLSC</name>
<evidence type="ECO:0000256" key="6">
    <source>
        <dbReference type="ARBA" id="ARBA00022670"/>
    </source>
</evidence>
<dbReference type="RefSeq" id="XP_018069644.1">
    <property type="nucleotide sequence ID" value="XM_018209473.1"/>
</dbReference>
<keyword evidence="7 15" id="KW-0479">Metal-binding</keyword>
<evidence type="ECO:0000256" key="2">
    <source>
        <dbReference type="ARBA" id="ARBA00002451"/>
    </source>
</evidence>
<comment type="subcellular location">
    <subcellularLocation>
        <location evidence="3">Secreted</location>
        <location evidence="3">Extracellular space</location>
    </subcellularLocation>
</comment>
<dbReference type="GO" id="GO:0005576">
    <property type="term" value="C:extracellular region"/>
    <property type="evidence" value="ECO:0007669"/>
    <property type="project" value="UniProtKB-SubCell"/>
</dbReference>
<comment type="cofactor">
    <cofactor evidence="15">
        <name>Ca(2+)</name>
        <dbReference type="ChEBI" id="CHEBI:29108"/>
    </cofactor>
    <text evidence="15">Binds 1 Ca(2+) ion per subunit.</text>
</comment>
<keyword evidence="8 16" id="KW-0732">Signal</keyword>
<dbReference type="FunFam" id="3.40.50.200:FF:000015">
    <property type="entry name" value="Tripeptidyl peptidase A"/>
    <property type="match status" value="1"/>
</dbReference>
<evidence type="ECO:0000256" key="7">
    <source>
        <dbReference type="ARBA" id="ARBA00022723"/>
    </source>
</evidence>
<dbReference type="SUPFAM" id="SSF52743">
    <property type="entry name" value="Subtilisin-like"/>
    <property type="match status" value="1"/>
</dbReference>
<feature type="domain" description="Peptidase S53" evidence="17">
    <location>
        <begin position="250"/>
        <end position="663"/>
    </location>
</feature>
<evidence type="ECO:0000256" key="8">
    <source>
        <dbReference type="ARBA" id="ARBA00022729"/>
    </source>
</evidence>
<comment type="catalytic activity">
    <reaction evidence="1">
        <text>Release of an N-terminal tripeptide from a polypeptide.</text>
        <dbReference type="EC" id="3.4.14.10"/>
    </reaction>
</comment>
<proteinExistence type="predicted"/>
<keyword evidence="6 15" id="KW-0645">Protease</keyword>
<evidence type="ECO:0000313" key="18">
    <source>
        <dbReference type="EMBL" id="KUJ15289.1"/>
    </source>
</evidence>
<keyword evidence="19" id="KW-1185">Reference proteome</keyword>
<dbReference type="SMART" id="SM00944">
    <property type="entry name" value="Pro-kuma_activ"/>
    <property type="match status" value="1"/>
</dbReference>
<evidence type="ECO:0000256" key="9">
    <source>
        <dbReference type="ARBA" id="ARBA00022801"/>
    </source>
</evidence>
<evidence type="ECO:0000256" key="11">
    <source>
        <dbReference type="ARBA" id="ARBA00022837"/>
    </source>
</evidence>
<dbReference type="InterPro" id="IPR050819">
    <property type="entry name" value="Tripeptidyl-peptidase_I"/>
</dbReference>
<dbReference type="GO" id="GO:0008240">
    <property type="term" value="F:tripeptidyl-peptidase activity"/>
    <property type="evidence" value="ECO:0007669"/>
    <property type="project" value="UniProtKB-EC"/>
</dbReference>
<feature type="binding site" evidence="15">
    <location>
        <position position="641"/>
    </location>
    <ligand>
        <name>Ca(2+)</name>
        <dbReference type="ChEBI" id="CHEBI:29108"/>
    </ligand>
</feature>
<feature type="active site" description="Charge relay system" evidence="15">
    <location>
        <position position="581"/>
    </location>
</feature>
<keyword evidence="13" id="KW-0865">Zymogen</keyword>
<dbReference type="InterPro" id="IPR015366">
    <property type="entry name" value="S53_propep"/>
</dbReference>
<dbReference type="PANTHER" id="PTHR14218">
    <property type="entry name" value="PROTEASE S8 TRIPEPTIDYL PEPTIDASE I CLN2"/>
    <property type="match status" value="1"/>
</dbReference>
<gene>
    <name evidence="18" type="ORF">LY89DRAFT_588285</name>
</gene>
<dbReference type="EC" id="3.4.14.10" evidence="4"/>
<dbReference type="InterPro" id="IPR030400">
    <property type="entry name" value="Sedolisin_dom"/>
</dbReference>
<dbReference type="OrthoDB" id="409122at2759"/>
<evidence type="ECO:0000256" key="10">
    <source>
        <dbReference type="ARBA" id="ARBA00022825"/>
    </source>
</evidence>
<feature type="active site" description="Charge relay system" evidence="15">
    <location>
        <position position="327"/>
    </location>
</feature>